<evidence type="ECO:0000256" key="10">
    <source>
        <dbReference type="ARBA" id="ARBA00023163"/>
    </source>
</evidence>
<evidence type="ECO:0000259" key="12">
    <source>
        <dbReference type="PROSITE" id="PS51674"/>
    </source>
</evidence>
<keyword evidence="6 11" id="KW-0411">Iron-sulfur</keyword>
<evidence type="ECO:0000256" key="4">
    <source>
        <dbReference type="ARBA" id="ARBA00022723"/>
    </source>
</evidence>
<dbReference type="EMBL" id="QXBN01000029">
    <property type="protein sequence ID" value="RIT29846.1"/>
    <property type="molecule type" value="Genomic_DNA"/>
</dbReference>
<keyword evidence="11" id="KW-0963">Cytoplasm</keyword>
<keyword evidence="9 11" id="KW-1015">Disulfide bond</keyword>
<comment type="caution">
    <text evidence="13">The sequence shown here is derived from an EMBL/GenBank/DDBJ whole genome shotgun (WGS) entry which is preliminary data.</text>
</comment>
<evidence type="ECO:0000256" key="6">
    <source>
        <dbReference type="ARBA" id="ARBA00023014"/>
    </source>
</evidence>
<comment type="subcellular location">
    <subcellularLocation>
        <location evidence="1 11">Cytoplasm</location>
    </subcellularLocation>
</comment>
<evidence type="ECO:0000313" key="14">
    <source>
        <dbReference type="EMBL" id="RIT29846.1"/>
    </source>
</evidence>
<evidence type="ECO:0000256" key="7">
    <source>
        <dbReference type="ARBA" id="ARBA00023015"/>
    </source>
</evidence>
<accession>A0A0U0YY72</accession>
<organism evidence="13 15">
    <name type="scientific">Mycobacteroides abscessus</name>
    <dbReference type="NCBI Taxonomy" id="36809"/>
    <lineage>
        <taxon>Bacteria</taxon>
        <taxon>Bacillati</taxon>
        <taxon>Actinomycetota</taxon>
        <taxon>Actinomycetes</taxon>
        <taxon>Mycobacteriales</taxon>
        <taxon>Mycobacteriaceae</taxon>
        <taxon>Mycobacteroides</taxon>
    </lineage>
</organism>
<feature type="domain" description="4Fe-4S Wbl-type" evidence="12">
    <location>
        <begin position="23"/>
        <end position="87"/>
    </location>
</feature>
<evidence type="ECO:0000256" key="5">
    <source>
        <dbReference type="ARBA" id="ARBA00023004"/>
    </source>
</evidence>
<dbReference type="GO" id="GO:0051539">
    <property type="term" value="F:4 iron, 4 sulfur cluster binding"/>
    <property type="evidence" value="ECO:0007669"/>
    <property type="project" value="UniProtKB-UniRule"/>
</dbReference>
<name>A0A0U0YY72_9MYCO</name>
<evidence type="ECO:0000256" key="2">
    <source>
        <dbReference type="ARBA" id="ARBA00006597"/>
    </source>
</evidence>
<dbReference type="InterPro" id="IPR003482">
    <property type="entry name" value="Whib"/>
</dbReference>
<evidence type="ECO:0000256" key="8">
    <source>
        <dbReference type="ARBA" id="ARBA00023125"/>
    </source>
</evidence>
<comment type="similarity">
    <text evidence="2 11">Belongs to the WhiB family.</text>
</comment>
<feature type="binding site" evidence="11">
    <location>
        <position position="54"/>
    </location>
    <ligand>
        <name>[4Fe-4S] cluster</name>
        <dbReference type="ChEBI" id="CHEBI:49883"/>
    </ligand>
</feature>
<evidence type="ECO:0000313" key="16">
    <source>
        <dbReference type="Proteomes" id="UP000284557"/>
    </source>
</evidence>
<proteinExistence type="inferred from homology"/>
<gene>
    <name evidence="11" type="primary">whiB</name>
    <name evidence="14" type="ORF">D2E76_24615</name>
    <name evidence="13" type="ORF">ERS075527_05003</name>
</gene>
<dbReference type="GO" id="GO:0035731">
    <property type="term" value="F:dinitrosyl-iron complex binding"/>
    <property type="evidence" value="ECO:0007669"/>
    <property type="project" value="UniProtKB-UniRule"/>
</dbReference>
<dbReference type="PANTHER" id="PTHR38839">
    <property type="entry name" value="TRANSCRIPTIONAL REGULATOR WHID-RELATED"/>
    <property type="match status" value="1"/>
</dbReference>
<protein>
    <recommendedName>
        <fullName evidence="11">Transcriptional regulator WhiB</fullName>
    </recommendedName>
</protein>
<dbReference type="Pfam" id="PF02467">
    <property type="entry name" value="Whib"/>
    <property type="match status" value="1"/>
</dbReference>
<feature type="binding site" evidence="11">
    <location>
        <position position="57"/>
    </location>
    <ligand>
        <name>[4Fe-4S] cluster</name>
        <dbReference type="ChEBI" id="CHEBI:49883"/>
    </ligand>
</feature>
<sequence length="100" mass="11421">MEDARIAGTTALVQDLAWQLRGACRNANHDLFYANDDERPIERRLREQHARDVCRSCAVATRCLAYALEIEEPHGMWGGMSEAERHRIRLRVTARSSIGQ</sequence>
<keyword evidence="5 11" id="KW-0408">Iron</keyword>
<dbReference type="GO" id="GO:0045454">
    <property type="term" value="P:cell redox homeostasis"/>
    <property type="evidence" value="ECO:0007669"/>
    <property type="project" value="TreeGrafter"/>
</dbReference>
<evidence type="ECO:0000313" key="15">
    <source>
        <dbReference type="Proteomes" id="UP000038487"/>
    </source>
</evidence>
<dbReference type="GO" id="GO:0003677">
    <property type="term" value="F:DNA binding"/>
    <property type="evidence" value="ECO:0007669"/>
    <property type="project" value="UniProtKB-UniRule"/>
</dbReference>
<dbReference type="GO" id="GO:0045892">
    <property type="term" value="P:negative regulation of DNA-templated transcription"/>
    <property type="evidence" value="ECO:0007669"/>
    <property type="project" value="TreeGrafter"/>
</dbReference>
<dbReference type="PROSITE" id="PS51674">
    <property type="entry name" value="4FE4S_WBL"/>
    <property type="match status" value="1"/>
</dbReference>
<dbReference type="GO" id="GO:0047134">
    <property type="term" value="F:protein-disulfide reductase [NAD(P)H] activity"/>
    <property type="evidence" value="ECO:0007669"/>
    <property type="project" value="TreeGrafter"/>
</dbReference>
<comment type="PTM">
    <text evidence="11">Upon Fe-S cluster removal intramolecular disulfide bonds are formed.</text>
</comment>
<dbReference type="HAMAP" id="MF_01479">
    <property type="entry name" value="WhiB"/>
    <property type="match status" value="1"/>
</dbReference>
<dbReference type="GeneID" id="93380383"/>
<keyword evidence="8 11" id="KW-0238">DNA-binding</keyword>
<dbReference type="AlphaFoldDB" id="A0A0U0YY72"/>
<keyword evidence="4 11" id="KW-0479">Metal-binding</keyword>
<evidence type="ECO:0000313" key="13">
    <source>
        <dbReference type="EMBL" id="CPT66040.1"/>
    </source>
</evidence>
<keyword evidence="3 11" id="KW-0004">4Fe-4S</keyword>
<keyword evidence="10 11" id="KW-0804">Transcription</keyword>
<dbReference type="InterPro" id="IPR034768">
    <property type="entry name" value="4FE4S_WBL"/>
</dbReference>
<feature type="binding site" evidence="11">
    <location>
        <position position="24"/>
    </location>
    <ligand>
        <name>[4Fe-4S] cluster</name>
        <dbReference type="ChEBI" id="CHEBI:49883"/>
    </ligand>
</feature>
<comment type="function">
    <text evidence="11">Acts as a transcriptional regulator. Probably redox-responsive. The apo- but not holo-form probably binds DNA.</text>
</comment>
<dbReference type="EMBL" id="CSUW01000015">
    <property type="protein sequence ID" value="CPT66040.1"/>
    <property type="molecule type" value="Genomic_DNA"/>
</dbReference>
<comment type="PTM">
    <text evidence="11">The Fe-S cluster can be nitrosylated by nitric oxide (NO).</text>
</comment>
<evidence type="ECO:0000256" key="3">
    <source>
        <dbReference type="ARBA" id="ARBA00022485"/>
    </source>
</evidence>
<dbReference type="Proteomes" id="UP000038487">
    <property type="component" value="Unassembled WGS sequence"/>
</dbReference>
<reference evidence="13 15" key="1">
    <citation type="submission" date="2015-03" db="EMBL/GenBank/DDBJ databases">
        <authorList>
            <consortium name="Pathogen Informatics"/>
            <person name="Murphy D."/>
        </authorList>
    </citation>
    <scope>NUCLEOTIDE SEQUENCE [LARGE SCALE GENOMIC DNA]</scope>
    <source>
        <strain evidence="13 15">PAP036</strain>
    </source>
</reference>
<dbReference type="RefSeq" id="WP_005081144.1">
    <property type="nucleotide sequence ID" value="NZ_CM125927.1"/>
</dbReference>
<keyword evidence="7 11" id="KW-0805">Transcription regulation</keyword>
<dbReference type="GO" id="GO:0005737">
    <property type="term" value="C:cytoplasm"/>
    <property type="evidence" value="ECO:0007669"/>
    <property type="project" value="UniProtKB-SubCell"/>
</dbReference>
<reference evidence="14 16" key="2">
    <citation type="submission" date="2018-08" db="EMBL/GenBank/DDBJ databases">
        <title>Linezolid Resistance in Mycobacterium abscessus: MIC Distribution and Comprehensive Investigation of Resistance Mechanisms.</title>
        <authorList>
            <person name="Ye M."/>
            <person name="Xu L."/>
            <person name="Zou Y."/>
            <person name="Li B."/>
            <person name="Guo Q."/>
            <person name="Zhang Y."/>
            <person name="Zhan M."/>
            <person name="Xu B."/>
            <person name="Yu F."/>
            <person name="Zhang Z."/>
            <person name="Chu H."/>
        </authorList>
    </citation>
    <scope>NUCLEOTIDE SEQUENCE [LARGE SCALE GENOMIC DNA]</scope>
    <source>
        <strain evidence="14 16">G143</strain>
    </source>
</reference>
<evidence type="ECO:0000256" key="1">
    <source>
        <dbReference type="ARBA" id="ARBA00004496"/>
    </source>
</evidence>
<dbReference type="Proteomes" id="UP000284557">
    <property type="component" value="Unassembled WGS sequence"/>
</dbReference>
<evidence type="ECO:0000256" key="11">
    <source>
        <dbReference type="HAMAP-Rule" id="MF_01479"/>
    </source>
</evidence>
<dbReference type="GO" id="GO:0046872">
    <property type="term" value="F:metal ion binding"/>
    <property type="evidence" value="ECO:0007669"/>
    <property type="project" value="UniProtKB-KW"/>
</dbReference>
<evidence type="ECO:0000256" key="9">
    <source>
        <dbReference type="ARBA" id="ARBA00023157"/>
    </source>
</evidence>
<comment type="cofactor">
    <cofactor evidence="11">
        <name>[4Fe-4S] cluster</name>
        <dbReference type="ChEBI" id="CHEBI:49883"/>
    </cofactor>
    <text evidence="11">Binds 1 [4Fe-4S] cluster per subunit. Following nitrosylation of the [4Fe-4S] cluster binds 1 [4Fe-8(NO)] cluster per subunit.</text>
</comment>
<feature type="binding site" evidence="11">
    <location>
        <position position="63"/>
    </location>
    <ligand>
        <name>[4Fe-4S] cluster</name>
        <dbReference type="ChEBI" id="CHEBI:49883"/>
    </ligand>
</feature>